<keyword evidence="1" id="KW-0812">Transmembrane</keyword>
<dbReference type="PANTHER" id="PTHR21325:SF24">
    <property type="entry name" value="LIPASE_GDSL DOMAIN-CONTAINING PROTEIN"/>
    <property type="match status" value="1"/>
</dbReference>
<dbReference type="SUPFAM" id="SSF52266">
    <property type="entry name" value="SGNH hydrolase"/>
    <property type="match status" value="1"/>
</dbReference>
<dbReference type="Gene3D" id="3.40.50.1110">
    <property type="entry name" value="SGNH hydrolase"/>
    <property type="match status" value="1"/>
</dbReference>
<evidence type="ECO:0000256" key="2">
    <source>
        <dbReference type="SAM" id="SignalP"/>
    </source>
</evidence>
<dbReference type="InterPro" id="IPR038885">
    <property type="entry name" value="PLB1"/>
</dbReference>
<comment type="caution">
    <text evidence="3">The sequence shown here is derived from an EMBL/GenBank/DDBJ whole genome shotgun (WGS) entry which is preliminary data.</text>
</comment>
<gene>
    <name evidence="3" type="ORF">CAMP_LOCUS3978</name>
</gene>
<dbReference type="InterPro" id="IPR036514">
    <property type="entry name" value="SGNH_hydro_sf"/>
</dbReference>
<dbReference type="InterPro" id="IPR035547">
    <property type="entry name" value="Phospholipase_B"/>
</dbReference>
<protein>
    <recommendedName>
        <fullName evidence="5">SGNH hydrolase-type esterase domain-containing protein</fullName>
    </recommendedName>
</protein>
<dbReference type="GO" id="GO:0004620">
    <property type="term" value="F:phospholipase activity"/>
    <property type="evidence" value="ECO:0007669"/>
    <property type="project" value="InterPro"/>
</dbReference>
<dbReference type="AlphaFoldDB" id="A0A9P1MYZ0"/>
<dbReference type="PANTHER" id="PTHR21325">
    <property type="entry name" value="PHOSPHOLIPASE B, PLB1"/>
    <property type="match status" value="1"/>
</dbReference>
<reference evidence="3" key="1">
    <citation type="submission" date="2022-11" db="EMBL/GenBank/DDBJ databases">
        <authorList>
            <person name="Kikuchi T."/>
        </authorList>
    </citation>
    <scope>NUCLEOTIDE SEQUENCE</scope>
    <source>
        <strain evidence="3">PS1010</strain>
    </source>
</reference>
<dbReference type="GO" id="GO:0006644">
    <property type="term" value="P:phospholipid metabolic process"/>
    <property type="evidence" value="ECO:0007669"/>
    <property type="project" value="TreeGrafter"/>
</dbReference>
<evidence type="ECO:0008006" key="5">
    <source>
        <dbReference type="Google" id="ProtNLM"/>
    </source>
</evidence>
<dbReference type="InterPro" id="IPR001087">
    <property type="entry name" value="GDSL"/>
</dbReference>
<dbReference type="EMBL" id="CANHGI010000002">
    <property type="protein sequence ID" value="CAI5441341.1"/>
    <property type="molecule type" value="Genomic_DNA"/>
</dbReference>
<proteinExistence type="predicted"/>
<dbReference type="CDD" id="cd01824">
    <property type="entry name" value="Phospholipase_B_like"/>
    <property type="match status" value="1"/>
</dbReference>
<keyword evidence="4" id="KW-1185">Reference proteome</keyword>
<keyword evidence="1" id="KW-0472">Membrane</keyword>
<evidence type="ECO:0000256" key="1">
    <source>
        <dbReference type="SAM" id="Phobius"/>
    </source>
</evidence>
<accession>A0A9P1MYZ0</accession>
<organism evidence="3 4">
    <name type="scientific">Caenorhabditis angaria</name>
    <dbReference type="NCBI Taxonomy" id="860376"/>
    <lineage>
        <taxon>Eukaryota</taxon>
        <taxon>Metazoa</taxon>
        <taxon>Ecdysozoa</taxon>
        <taxon>Nematoda</taxon>
        <taxon>Chromadorea</taxon>
        <taxon>Rhabditida</taxon>
        <taxon>Rhabditina</taxon>
        <taxon>Rhabditomorpha</taxon>
        <taxon>Rhabditoidea</taxon>
        <taxon>Rhabditidae</taxon>
        <taxon>Peloderinae</taxon>
        <taxon>Caenorhabditis</taxon>
    </lineage>
</organism>
<keyword evidence="1" id="KW-1133">Transmembrane helix</keyword>
<feature type="signal peptide" evidence="2">
    <location>
        <begin position="1"/>
        <end position="15"/>
    </location>
</feature>
<evidence type="ECO:0000313" key="3">
    <source>
        <dbReference type="EMBL" id="CAI5441341.1"/>
    </source>
</evidence>
<name>A0A9P1MYZ0_9PELO</name>
<evidence type="ECO:0000313" key="4">
    <source>
        <dbReference type="Proteomes" id="UP001152747"/>
    </source>
</evidence>
<dbReference type="OrthoDB" id="10265800at2759"/>
<feature type="chain" id="PRO_5040497789" description="SGNH hydrolase-type esterase domain-containing protein" evidence="2">
    <location>
        <begin position="16"/>
        <end position="465"/>
    </location>
</feature>
<sequence length="465" mass="52834">MFFKNFLFLPALGFAIIFPPDPKIFEGVKEFNDWRVKRDELINLTDYKFGWPDFACETLLTSGDVPKNVHKITPSDIGIIAALGDSVSVAQAAEAETVSELLNIYPGSNFVSGGDVRLDQQATLFNIFHQYNEKLRGASSSRIKKFYDFNFAVAGQTSDQLVNQTLKLVERLQNRLPIEEFQNSWKFVNIFIGHNDFCKICLNSSQIFSAQQFGKSINQSLNIIKENIPKVFVNIMPPINVFIHEATHKTLPFCETVHRKTCPCILELSEVEFDSIKKDYDLELKNVIEKIGRNDTFDVVLSPAIDLDKIPQIGNTSNLAFIALDCFHLSSIAHDISAKQIWKGLFQYVNHKENVDFETEDFSKVQCPPKECSYLRTIENSKNCQYSLPTGQTRELLMGGKGKTDGFSGISLFFILAMFVVGTTLILIFTKYSFSTQNSIQSQQFENERRRLLPIARTDLDDNLF</sequence>
<feature type="transmembrane region" description="Helical" evidence="1">
    <location>
        <begin position="407"/>
        <end position="429"/>
    </location>
</feature>
<keyword evidence="2" id="KW-0732">Signal</keyword>
<dbReference type="Pfam" id="PF00657">
    <property type="entry name" value="Lipase_GDSL"/>
    <property type="match status" value="1"/>
</dbReference>
<dbReference type="Proteomes" id="UP001152747">
    <property type="component" value="Unassembled WGS sequence"/>
</dbReference>